<evidence type="ECO:0000256" key="5">
    <source>
        <dbReference type="ARBA" id="ARBA00022889"/>
    </source>
</evidence>
<dbReference type="FunFam" id="2.60.40.10:FF:000829">
    <property type="entry name" value="Sialic acid-binding Ig-like lectin 8"/>
    <property type="match status" value="1"/>
</dbReference>
<keyword evidence="2 12" id="KW-0812">Transmembrane</keyword>
<evidence type="ECO:0000256" key="13">
    <source>
        <dbReference type="SAM" id="SignalP"/>
    </source>
</evidence>
<feature type="transmembrane region" description="Helical" evidence="12">
    <location>
        <begin position="173"/>
        <end position="193"/>
    </location>
</feature>
<evidence type="ECO:0000256" key="4">
    <source>
        <dbReference type="ARBA" id="ARBA00022734"/>
    </source>
</evidence>
<dbReference type="Ensembl" id="ENSMSIT00000004119.1">
    <property type="protein sequence ID" value="ENSMSIP00000003254.1"/>
    <property type="gene ID" value="ENSMSIG00000002801.1"/>
</dbReference>
<dbReference type="GO" id="GO:0007155">
    <property type="term" value="P:cell adhesion"/>
    <property type="evidence" value="ECO:0007669"/>
    <property type="project" value="UniProtKB-KW"/>
</dbReference>
<dbReference type="GO" id="GO:0005886">
    <property type="term" value="C:plasma membrane"/>
    <property type="evidence" value="ECO:0007669"/>
    <property type="project" value="TreeGrafter"/>
</dbReference>
<keyword evidence="10" id="KW-0393">Immunoglobulin domain</keyword>
<keyword evidence="16" id="KW-1185">Reference proteome</keyword>
<evidence type="ECO:0000256" key="11">
    <source>
        <dbReference type="ARBA" id="ARBA00038361"/>
    </source>
</evidence>
<dbReference type="SUPFAM" id="SSF48726">
    <property type="entry name" value="Immunoglobulin"/>
    <property type="match status" value="1"/>
</dbReference>
<dbReference type="InterPro" id="IPR051036">
    <property type="entry name" value="SIGLEC"/>
</dbReference>
<dbReference type="GO" id="GO:0033691">
    <property type="term" value="F:sialic acid binding"/>
    <property type="evidence" value="ECO:0007669"/>
    <property type="project" value="TreeGrafter"/>
</dbReference>
<sequence length="216" mass="24517">MLLSRLLPLLWVLKWASGNCFILPREVIGTYPSLTLELQSVTVQEGLCVLVPCHLIEYPMNRWSDAAFGYWFHEGENTHPDSLVATNKPYQLVQKEMQSRFHFSGDCSLDIRDAQKGDNGSYFFRLEKGDKTWNFCEERISVHVTDNSQNSTAHVSGRVGPGKPRPLADVVQVAMGEAAIKFLLLGICFFFLSKRSHRKRVERPATHMDQADAVMD</sequence>
<keyword evidence="4" id="KW-0430">Lectin</keyword>
<keyword evidence="8" id="KW-1015">Disulfide bond</keyword>
<comment type="similarity">
    <text evidence="11">Belongs to the immunoglobulin superfamily. SIGLEC (sialic acid binding Ig-like lectin) family.</text>
</comment>
<dbReference type="AlphaFoldDB" id="A0A8C6GAV5"/>
<feature type="signal peptide" evidence="13">
    <location>
        <begin position="1"/>
        <end position="18"/>
    </location>
</feature>
<keyword evidence="7 12" id="KW-0472">Membrane</keyword>
<dbReference type="GeneTree" id="ENSGT01150000286907"/>
<evidence type="ECO:0000256" key="12">
    <source>
        <dbReference type="SAM" id="Phobius"/>
    </source>
</evidence>
<dbReference type="InterPro" id="IPR036179">
    <property type="entry name" value="Ig-like_dom_sf"/>
</dbReference>
<evidence type="ECO:0000256" key="10">
    <source>
        <dbReference type="ARBA" id="ARBA00023319"/>
    </source>
</evidence>
<keyword evidence="3 13" id="KW-0732">Signal</keyword>
<organism evidence="15 16">
    <name type="scientific">Mus spicilegus</name>
    <name type="common">Mound-building mouse</name>
    <dbReference type="NCBI Taxonomy" id="10103"/>
    <lineage>
        <taxon>Eukaryota</taxon>
        <taxon>Metazoa</taxon>
        <taxon>Chordata</taxon>
        <taxon>Craniata</taxon>
        <taxon>Vertebrata</taxon>
        <taxon>Euteleostomi</taxon>
        <taxon>Mammalia</taxon>
        <taxon>Eutheria</taxon>
        <taxon>Euarchontoglires</taxon>
        <taxon>Glires</taxon>
        <taxon>Rodentia</taxon>
        <taxon>Myomorpha</taxon>
        <taxon>Muroidea</taxon>
        <taxon>Muridae</taxon>
        <taxon>Murinae</taxon>
        <taxon>Mus</taxon>
        <taxon>Mus</taxon>
    </lineage>
</organism>
<name>A0A8C6GAV5_MUSSI</name>
<evidence type="ECO:0000256" key="7">
    <source>
        <dbReference type="ARBA" id="ARBA00023136"/>
    </source>
</evidence>
<dbReference type="GO" id="GO:0030246">
    <property type="term" value="F:carbohydrate binding"/>
    <property type="evidence" value="ECO:0007669"/>
    <property type="project" value="UniProtKB-KW"/>
</dbReference>
<feature type="domain" description="Ig-like" evidence="14">
    <location>
        <begin position="32"/>
        <end position="141"/>
    </location>
</feature>
<keyword evidence="5" id="KW-0130">Cell adhesion</keyword>
<evidence type="ECO:0000256" key="2">
    <source>
        <dbReference type="ARBA" id="ARBA00022692"/>
    </source>
</evidence>
<reference evidence="15" key="2">
    <citation type="submission" date="2025-09" db="UniProtKB">
        <authorList>
            <consortium name="Ensembl"/>
        </authorList>
    </citation>
    <scope>IDENTIFICATION</scope>
</reference>
<dbReference type="InterPro" id="IPR007110">
    <property type="entry name" value="Ig-like_dom"/>
</dbReference>
<dbReference type="Pfam" id="PF07686">
    <property type="entry name" value="V-set"/>
    <property type="match status" value="1"/>
</dbReference>
<dbReference type="PANTHER" id="PTHR12035:SF137">
    <property type="entry name" value="SIALIC ACID BINDING IG-LIKE LECTIN H"/>
    <property type="match status" value="1"/>
</dbReference>
<dbReference type="PROSITE" id="PS50835">
    <property type="entry name" value="IG_LIKE"/>
    <property type="match status" value="1"/>
</dbReference>
<evidence type="ECO:0000259" key="14">
    <source>
        <dbReference type="PROSITE" id="PS50835"/>
    </source>
</evidence>
<dbReference type="InterPro" id="IPR013106">
    <property type="entry name" value="Ig_V-set"/>
</dbReference>
<evidence type="ECO:0000313" key="15">
    <source>
        <dbReference type="Ensembl" id="ENSMSIP00000003254.1"/>
    </source>
</evidence>
<evidence type="ECO:0000256" key="6">
    <source>
        <dbReference type="ARBA" id="ARBA00022989"/>
    </source>
</evidence>
<dbReference type="Gene3D" id="2.60.40.10">
    <property type="entry name" value="Immunoglobulins"/>
    <property type="match status" value="1"/>
</dbReference>
<keyword evidence="6 12" id="KW-1133">Transmembrane helix</keyword>
<accession>A0A8C6GAV5</accession>
<dbReference type="Proteomes" id="UP000694415">
    <property type="component" value="Unplaced"/>
</dbReference>
<comment type="subcellular location">
    <subcellularLocation>
        <location evidence="1">Membrane</location>
        <topology evidence="1">Single-pass type I membrane protein</topology>
    </subcellularLocation>
</comment>
<feature type="chain" id="PRO_5034506069" evidence="13">
    <location>
        <begin position="19"/>
        <end position="216"/>
    </location>
</feature>
<protein>
    <submittedName>
        <fullName evidence="15">Sialic acid binding Ig-like lectin H</fullName>
    </submittedName>
</protein>
<dbReference type="GO" id="GO:0050728">
    <property type="term" value="P:negative regulation of inflammatory response"/>
    <property type="evidence" value="ECO:0007669"/>
    <property type="project" value="UniProtKB-ARBA"/>
</dbReference>
<evidence type="ECO:0000313" key="16">
    <source>
        <dbReference type="Proteomes" id="UP000694415"/>
    </source>
</evidence>
<proteinExistence type="inferred from homology"/>
<keyword evidence="9" id="KW-0325">Glycoprotein</keyword>
<reference evidence="15" key="1">
    <citation type="submission" date="2025-08" db="UniProtKB">
        <authorList>
            <consortium name="Ensembl"/>
        </authorList>
    </citation>
    <scope>IDENTIFICATION</scope>
</reference>
<evidence type="ECO:0000256" key="3">
    <source>
        <dbReference type="ARBA" id="ARBA00022729"/>
    </source>
</evidence>
<evidence type="ECO:0000256" key="1">
    <source>
        <dbReference type="ARBA" id="ARBA00004479"/>
    </source>
</evidence>
<evidence type="ECO:0000256" key="9">
    <source>
        <dbReference type="ARBA" id="ARBA00023180"/>
    </source>
</evidence>
<dbReference type="InterPro" id="IPR013783">
    <property type="entry name" value="Ig-like_fold"/>
</dbReference>
<dbReference type="PANTHER" id="PTHR12035">
    <property type="entry name" value="SIALIC ACID BINDING IMMUNOGLOBULIN-LIKE LECTIN"/>
    <property type="match status" value="1"/>
</dbReference>
<evidence type="ECO:0000256" key="8">
    <source>
        <dbReference type="ARBA" id="ARBA00023157"/>
    </source>
</evidence>